<evidence type="ECO:0000313" key="9">
    <source>
        <dbReference type="Proteomes" id="UP000121784"/>
    </source>
</evidence>
<sequence>MADKKLARSSYDDYFETLNKLTPQLRTILAHISGEESNNNSRSNLVKPTENECVGGACPKPKCKKQTKSCGNPGRRKNVLNNNAEDLKIMQAVTNSGKIVYGTVKEGKLDVKGTVGEINQDLLGIESVNGGRKKRSSRSKKNSNTTIFKVDDGMD</sequence>
<dbReference type="GO" id="GO:0044423">
    <property type="term" value="C:virion component"/>
    <property type="evidence" value="ECO:0007669"/>
    <property type="project" value="UniProtKB-KW"/>
</dbReference>
<evidence type="ECO:0000256" key="2">
    <source>
        <dbReference type="ARBA" id="ARBA00022844"/>
    </source>
</evidence>
<organism evidence="8 9">
    <name type="scientific">Cotia virus</name>
    <dbReference type="NCBI Taxonomy" id="39444"/>
    <lineage>
        <taxon>Viruses</taxon>
        <taxon>Varidnaviria</taxon>
        <taxon>Bamfordvirae</taxon>
        <taxon>Nucleocytoviricota</taxon>
        <taxon>Pokkesviricetes</taxon>
        <taxon>Chitovirales</taxon>
        <taxon>Poxviridae</taxon>
        <taxon>Chordopoxvirinae</taxon>
        <taxon>Oryzopoxvirus</taxon>
        <taxon>Oryzopoxvirus cotia</taxon>
    </lineage>
</organism>
<evidence type="ECO:0000313" key="8">
    <source>
        <dbReference type="EMBL" id="AIT70735.1"/>
    </source>
</evidence>
<comment type="similarity">
    <text evidence="5">Belongs to the orthopoxvirus OPG138 family.</text>
</comment>
<evidence type="ECO:0000256" key="5">
    <source>
        <dbReference type="ARBA" id="ARBA00034774"/>
    </source>
</evidence>
<evidence type="ECO:0000256" key="1">
    <source>
        <dbReference type="ARBA" id="ARBA00004328"/>
    </source>
</evidence>
<evidence type="ECO:0000256" key="6">
    <source>
        <dbReference type="ARBA" id="ARBA00034854"/>
    </source>
</evidence>
<protein>
    <recommendedName>
        <fullName evidence="6">25 kDa core protein OPG138</fullName>
    </recommendedName>
</protein>
<dbReference type="EMBL" id="KM595078">
    <property type="protein sequence ID" value="AIT70735.1"/>
    <property type="molecule type" value="Genomic_DNA"/>
</dbReference>
<feature type="compositionally biased region" description="Basic residues" evidence="7">
    <location>
        <begin position="131"/>
        <end position="141"/>
    </location>
</feature>
<accession>A0A097IVX8</accession>
<dbReference type="Proteomes" id="UP000121784">
    <property type="component" value="Segment"/>
</dbReference>
<comment type="function">
    <text evidence="4">Component of the virion core that undergoes proteolytic processing during the immature virion (IV) to mature virion (MV) transition. Essential for the formation of a structurally normal core.</text>
</comment>
<evidence type="ECO:0000256" key="3">
    <source>
        <dbReference type="ARBA" id="ARBA00022921"/>
    </source>
</evidence>
<reference evidence="8 9" key="1">
    <citation type="submission" date="2014-09" db="EMBL/GenBank/DDBJ databases">
        <title>Complete Genome Sequence of the Embu Virus Strain SPAn 880.</title>
        <authorList>
            <person name="Ibrahim M.S."/>
            <person name="Antwerpen M.H."/>
            <person name="Georgi E."/>
            <person name="Vette P."/>
            <person name="Zoeller G."/>
            <person name="Meyer H."/>
        </authorList>
    </citation>
    <scope>NUCLEOTIDE SEQUENCE [LARGE SCALE GENOMIC DNA]</scope>
    <source>
        <strain evidence="8">SPAn880</strain>
    </source>
</reference>
<feature type="region of interest" description="Disordered" evidence="7">
    <location>
        <begin position="129"/>
        <end position="155"/>
    </location>
</feature>
<comment type="subcellular location">
    <subcellularLocation>
        <location evidence="1">Virion</location>
    </subcellularLocation>
</comment>
<evidence type="ECO:0000256" key="4">
    <source>
        <dbReference type="ARBA" id="ARBA00024862"/>
    </source>
</evidence>
<dbReference type="InterPro" id="IPR006744">
    <property type="entry name" value="Poxvirus_A12"/>
</dbReference>
<dbReference type="Pfam" id="PF04651">
    <property type="entry name" value="Pox_A12"/>
    <property type="match status" value="1"/>
</dbReference>
<keyword evidence="2" id="KW-0946">Virion</keyword>
<gene>
    <name evidence="8" type="primary">120</name>
</gene>
<evidence type="ECO:0000256" key="7">
    <source>
        <dbReference type="SAM" id="MobiDB-lite"/>
    </source>
</evidence>
<proteinExistence type="inferred from homology"/>
<keyword evidence="3" id="KW-0426">Late protein</keyword>
<name>A0A097IVX8_9POXV</name>